<keyword evidence="7" id="KW-0560">Oxidoreductase</keyword>
<dbReference type="PANTHER" id="PTHR30352:SF2">
    <property type="entry name" value="ANAEROBIC RIBONUCLEOSIDE-TRIPHOSPHATE REDUCTASE-ACTIVATING PROTEIN"/>
    <property type="match status" value="1"/>
</dbReference>
<organism evidence="8 9">
    <name type="scientific">Romboutsia lituseburensis DSM 797</name>
    <dbReference type="NCBI Taxonomy" id="1121325"/>
    <lineage>
        <taxon>Bacteria</taxon>
        <taxon>Bacillati</taxon>
        <taxon>Bacillota</taxon>
        <taxon>Clostridia</taxon>
        <taxon>Peptostreptococcales</taxon>
        <taxon>Peptostreptococcaceae</taxon>
        <taxon>Romboutsia</taxon>
    </lineage>
</organism>
<dbReference type="EMBL" id="FNGW01000003">
    <property type="protein sequence ID" value="SDL82584.1"/>
    <property type="molecule type" value="Genomic_DNA"/>
</dbReference>
<dbReference type="SFLD" id="SFLDG01063">
    <property type="entry name" value="activating_enzymes__group_1"/>
    <property type="match status" value="1"/>
</dbReference>
<dbReference type="GO" id="GO:0043365">
    <property type="term" value="F:[formate-C-acetyltransferase]-activating enzyme activity"/>
    <property type="evidence" value="ECO:0007669"/>
    <property type="project" value="InterPro"/>
</dbReference>
<comment type="cofactor">
    <cofactor evidence="1">
        <name>[4Fe-4S] cluster</name>
        <dbReference type="ChEBI" id="CHEBI:49883"/>
    </cofactor>
</comment>
<keyword evidence="3" id="KW-0949">S-adenosyl-L-methionine</keyword>
<dbReference type="PANTHER" id="PTHR30352">
    <property type="entry name" value="PYRUVATE FORMATE-LYASE-ACTIVATING ENZYME"/>
    <property type="match status" value="1"/>
</dbReference>
<dbReference type="SFLD" id="SFLDS00029">
    <property type="entry name" value="Radical_SAM"/>
    <property type="match status" value="1"/>
</dbReference>
<keyword evidence="6" id="KW-0411">Iron-sulfur</keyword>
<dbReference type="PIRSF" id="PIRSF000368">
    <property type="entry name" value="NrdG"/>
    <property type="match status" value="1"/>
</dbReference>
<dbReference type="AlphaFoldDB" id="A0A1G9N841"/>
<evidence type="ECO:0000256" key="1">
    <source>
        <dbReference type="ARBA" id="ARBA00001966"/>
    </source>
</evidence>
<evidence type="ECO:0000256" key="6">
    <source>
        <dbReference type="ARBA" id="ARBA00023014"/>
    </source>
</evidence>
<dbReference type="InterPro" id="IPR058240">
    <property type="entry name" value="rSAM_sf"/>
</dbReference>
<dbReference type="Pfam" id="PF13353">
    <property type="entry name" value="Fer4_12"/>
    <property type="match status" value="1"/>
</dbReference>
<dbReference type="SUPFAM" id="SSF102114">
    <property type="entry name" value="Radical SAM enzymes"/>
    <property type="match status" value="1"/>
</dbReference>
<dbReference type="Gene3D" id="3.20.20.70">
    <property type="entry name" value="Aldolase class I"/>
    <property type="match status" value="1"/>
</dbReference>
<comment type="function">
    <text evidence="7">Activation of anaerobic ribonucleoside-triphosphate reductase under anaerobic conditions by generation of an organic free radical, using S-adenosylmethionine and reduced flavodoxin as cosubstrates to produce 5'-deoxy-adenosine.</text>
</comment>
<sequence>MRFSKIKQNDIANGLGIVMSLWTQGCPHHCKGCFNKETWDFNRGKEFKEQDLNFIIENIDKNNIKRNLSILGGEPLCPKNIDQIINICKVFKEVYPDKLIYIWTGYILEEFNEKQKDILKYINILIDGKFEEKNKNLSIKLRGSSNQRIIDVKKSLEQERVVLLDLEVKTL</sequence>
<evidence type="ECO:0000256" key="3">
    <source>
        <dbReference type="ARBA" id="ARBA00022691"/>
    </source>
</evidence>
<name>A0A1G9N841_9FIRM</name>
<dbReference type="GO" id="GO:0046872">
    <property type="term" value="F:metal ion binding"/>
    <property type="evidence" value="ECO:0007669"/>
    <property type="project" value="UniProtKB-KW"/>
</dbReference>
<dbReference type="NCBIfam" id="TIGR02491">
    <property type="entry name" value="NrdG"/>
    <property type="match status" value="1"/>
</dbReference>
<dbReference type="InterPro" id="IPR034457">
    <property type="entry name" value="Organic_radical-activating"/>
</dbReference>
<evidence type="ECO:0000256" key="5">
    <source>
        <dbReference type="ARBA" id="ARBA00023004"/>
    </source>
</evidence>
<reference evidence="8 9" key="1">
    <citation type="submission" date="2016-10" db="EMBL/GenBank/DDBJ databases">
        <authorList>
            <person name="de Groot N.N."/>
        </authorList>
    </citation>
    <scope>NUCLEOTIDE SEQUENCE [LARGE SCALE GENOMIC DNA]</scope>
    <source>
        <strain evidence="8 9">DSM 797</strain>
    </source>
</reference>
<dbReference type="InterPro" id="IPR013785">
    <property type="entry name" value="Aldolase_TIM"/>
</dbReference>
<evidence type="ECO:0000256" key="7">
    <source>
        <dbReference type="PIRNR" id="PIRNR000368"/>
    </source>
</evidence>
<dbReference type="SFLD" id="SFLDG01066">
    <property type="entry name" value="organic_radical-activating_enz"/>
    <property type="match status" value="1"/>
</dbReference>
<dbReference type="InterPro" id="IPR012837">
    <property type="entry name" value="NrdG"/>
</dbReference>
<keyword evidence="2" id="KW-0004">4Fe-4S</keyword>
<dbReference type="GO" id="GO:0004748">
    <property type="term" value="F:ribonucleoside-diphosphate reductase activity, thioredoxin disulfide as acceptor"/>
    <property type="evidence" value="ECO:0007669"/>
    <property type="project" value="TreeGrafter"/>
</dbReference>
<dbReference type="STRING" id="1121325.SAMN04515677_103514"/>
<dbReference type="InterPro" id="IPR007197">
    <property type="entry name" value="rSAM"/>
</dbReference>
<gene>
    <name evidence="8" type="ORF">SAMN04515677_103514</name>
</gene>
<evidence type="ECO:0000313" key="8">
    <source>
        <dbReference type="EMBL" id="SDL82584.1"/>
    </source>
</evidence>
<accession>A0A1G9N841</accession>
<proteinExistence type="inferred from homology"/>
<protein>
    <recommendedName>
        <fullName evidence="7">Anaerobic ribonucleoside-triphosphate reductase-activating protein</fullName>
        <ecNumber evidence="7">1.97.1.-</ecNumber>
    </recommendedName>
</protein>
<keyword evidence="5" id="KW-0408">Iron</keyword>
<dbReference type="EC" id="1.97.1.-" evidence="7"/>
<dbReference type="GO" id="GO:0051539">
    <property type="term" value="F:4 iron, 4 sulfur cluster binding"/>
    <property type="evidence" value="ECO:0007669"/>
    <property type="project" value="UniProtKB-KW"/>
</dbReference>
<keyword evidence="9" id="KW-1185">Reference proteome</keyword>
<comment type="similarity">
    <text evidence="7">Belongs to the organic radical-activating enzymes family.</text>
</comment>
<evidence type="ECO:0000256" key="4">
    <source>
        <dbReference type="ARBA" id="ARBA00022723"/>
    </source>
</evidence>
<dbReference type="PROSITE" id="PS51257">
    <property type="entry name" value="PROKAR_LIPOPROTEIN"/>
    <property type="match status" value="1"/>
</dbReference>
<dbReference type="Proteomes" id="UP000199068">
    <property type="component" value="Unassembled WGS sequence"/>
</dbReference>
<dbReference type="CDD" id="cd01335">
    <property type="entry name" value="Radical_SAM"/>
    <property type="match status" value="1"/>
</dbReference>
<dbReference type="SFLD" id="SFLDF00299">
    <property type="entry name" value="anaerobic_ribonucleoside-triph"/>
    <property type="match status" value="1"/>
</dbReference>
<keyword evidence="4" id="KW-0479">Metal-binding</keyword>
<dbReference type="RefSeq" id="WP_092725227.1">
    <property type="nucleotide sequence ID" value="NZ_FNGW01000003.1"/>
</dbReference>
<evidence type="ECO:0000313" key="9">
    <source>
        <dbReference type="Proteomes" id="UP000199068"/>
    </source>
</evidence>
<evidence type="ECO:0000256" key="2">
    <source>
        <dbReference type="ARBA" id="ARBA00022485"/>
    </source>
</evidence>